<dbReference type="InterPro" id="IPR013783">
    <property type="entry name" value="Ig-like_fold"/>
</dbReference>
<feature type="domain" description="Fibronectin type-III" evidence="13">
    <location>
        <begin position="2782"/>
        <end position="2871"/>
    </location>
</feature>
<dbReference type="CDD" id="cd00096">
    <property type="entry name" value="Ig"/>
    <property type="match status" value="1"/>
</dbReference>
<keyword evidence="7" id="KW-0325">Glycoprotein</keyword>
<evidence type="ECO:0000256" key="7">
    <source>
        <dbReference type="ARBA" id="ARBA00023180"/>
    </source>
</evidence>
<dbReference type="Pfam" id="PF00041">
    <property type="entry name" value="fn3"/>
    <property type="match status" value="20"/>
</dbReference>
<feature type="region of interest" description="Disordered" evidence="10">
    <location>
        <begin position="1030"/>
        <end position="1049"/>
    </location>
</feature>
<feature type="domain" description="Ig-like" evidence="12">
    <location>
        <begin position="1221"/>
        <end position="1347"/>
    </location>
</feature>
<dbReference type="InterPro" id="IPR000562">
    <property type="entry name" value="FN_type2_dom"/>
</dbReference>
<dbReference type="CDD" id="cd00062">
    <property type="entry name" value="FN2"/>
    <property type="match status" value="1"/>
</dbReference>
<dbReference type="CDD" id="cd00063">
    <property type="entry name" value="FN3"/>
    <property type="match status" value="26"/>
</dbReference>
<sequence length="3852" mass="429974">MRLACILVLIGCCSGQSYNGYRTTSRDRPYDATRYCIEPSEPEVQHPVNSRFMRSDGWSCHCTLDEEGRTKLTCRSGRYRGSSTGGGLPTNSGRGFYERIRSSAADHCVYQGRLYDLNSDWKMNVNGVLMDCTCDGSAYLSCRQAQSRRIYQPTRTVNSGNRDQADLQCGFGRFHPGELFAVEQPGGYFSLCSCVGNDASCRVYTVSGEECRFPFQDNGRYYSTCSSSNPSRPPHCVTSELGVSPPTFSDCIVSVRDLNRYLGYVFTFGGNSNGAKCHFPFVVNGVRYNQCTTSSGRSRRWCSTTPNYDRDQRYGYCRESSVDSNSDTYFNRVGQPVAIECRYEKLQNLPPPTITWYKITGSGRQKLYTYDSQTHTGRTASTAGVYAGRVSMTNDRELVIKNMRVDDAGTFECDVNYPAGQIVYSSSEVALDEGPGPTNLRYIYSPRRRNVEFVWTNPANDYDSIRLEIEKVGANNFAQIILNRDRTNYIYNRITPSTAYEARVYAVTEGTDSTPAILRFTIPRVTSPNQAGGGTDDVTPSASQPLASPRVSGNDVVLRWYSQPLPDDDVTQWLVVYEDVTSGESRSVRVPSTSTSYTLRDLPSGQRYRVTLYALIDQNQIEVGRVNVMTGRPELASTGVEQKATPTSITLSWEAPISGEVTTYEIAYRERGDSRLPWRQFSIPASPNPTATIRNLSPATTYDVKITPITDQRRGVYLPVTMATVNAREGEPLGRPENLRITDVTRSSFRARWDTPNDGNNVRRYRIMFRPYPIDDGDTPTERTTHRNYYNVAGLAGGKTYIFKVYSLLDERVSEALSRIVTTVNEVCLVGGEWRRADEKFYKLHSTGGYLQNCTCSRDASGTGGRWKCDPIICKGNNGNQYTVEQRWEQKHSSGRYIEKCACKKTGTLCQFKEAVIQPEGEVIRRQLGGRLVLRCPHESNADPPTVRWSKIISTGRLQLYRFNSASQSGQAEVESGHMFGRISMPNEFEFVIDPLRASDVGLYECVVSYPNTLNEITHQARIVVESRDGRPQNPALTIPSQPETNDVTSDTISLSWDIPSDDVTDYIVEYTDVSSGEKGTVRVGSPSVVLRNLSPSTTYRVVIIPVINGQRGEGKSLTISTNQEPASTLSTTTEAPQAPNPPTNLRFDGIGQTSVRAVWNVPYGLNPIDRYRIEFARVGTNDSPETDTTKTRYYQANNLEPGTEYEFRVFSVRGDLDSNPASSAVTTNRIGRIYVQARNSRRSNYRNGDATLTCRYDKNTPGNPLVTWYKLASYDKAKFKLATFNTSAPDGNKFAVSNEAEEFSGRLSSDDSTSLLISNLISSDNGEYQCEVSYPSGGGSSKTRINIIGPPNPVVFTSPSQSEDEKEHTLSWDIEPAPRPDQFILNVRRQGSTRQTYTVFKPPGGARSFLFRNLRPGSTYEGNMVARNRLGNSAPTDFIFSTQSSGKPEPPTGLRISESNPGRVAIYVTGPTDNVQFFRIRYAPENDVDGVMEQVAESSNTREPLILTGLAPDTRYTLRVSSVNEIGESRILNGTIDTPAPLPPAPTSVVLDELGPRSASLSILGPTEGVSYYEVSYEPTTGAGTPRTVRSQENSQSVRLSLEPDLQYRLTIAAVNGYGRSPQLKTFLTTPRESLPPARPTSFAQISPRSSDVTLRWTGSTDDVDYYVIEYQAESDREPAVQETPGRQQSVVVQNLVPDTNYRVNVKAVGPGGHSPRLTGNFHTKGAVPQPTDFQLSTNSDGDVDLNVPGSNYDDVDYFIIRYFPVDNPSETTESISYGPEFSLSDLLPSTTYRVSVIAVRDEERSNPITKDITTRPEETISPEEPIKPSTPTRIQLLDTQPDEVRFRVEGSDQLMQNGDYYVIAYQPTTRDGEEEVVNETSAQVLLTGLSPITRYRLRIALVKDGVQSDTYITFVMTEPLSTIPRNVRVRNIAKHKAELTWDAPDNADQVQRYQVEYRDNSRNDLPMTTKHVPLSTPYLQLRSLEAGTEYLARVTSINRRGETSQEAATTFTTLPERSGDVPFLPKAGKINAPAGVVVSRRRPTQAELRWDRQDNPEDIDGYLIQYQPTFNRHGEPQIIRANMADTGVVLTDLTPGTEYRVNIYAVVGRRQSEPSYTTFMTTLESPTNLQANSDGSHVTASWTNPEGPRIGARFAYRLDEGDWIQEYLSIDKSNYVITLSGDEDQVMEIAVTSVGGTMESQPALIRLHTQPEPFSDVPLSGRIEDVEDRQALVVFENARNLQNGWLLTLQDNDGIIGTPIELTDNNVSYPFDTLTPAHRYVVIISDSDGNEIERHGFMTKATQPENLVVDDETHGEVSLTWRPPNESDDIIGYVVQFRPVGESDWTNVPVNQVENPSVTLGGLRPLTSYEVVLTALYRDTVTEEDKPGVSTQLRFTTPAEPEPEPENEIPPRPVSDIRFTQVGGNSIRAQWEPSPDLDTNLYRAELRLAEDNSLVSNKNSPNSYTSFYGLKPDTRYTLTVYAVRDSIKSIPETEEVYTAPLQPLAVSFENIDDRSLDVVWEASRTNHQLTNYEIILQETDSTETPLRRTVPAAVARASFDDLHPGTSYDASVRPIIRNTDTEPTAVERTSTNLPPPESLTAVNVTETTTDVAWSQPNDEIVDYLVEYRPTSTVDDYRVLVENNNQLSLENLEPNTAYVISVYSVYKNRYSSPSTIIQTTDQRKPVPEPQIVEVTSSDSPTNGDAAITLSWRPDLGSSHLVLVLDEDGQTVDEQQILRGNEITITDLNPSTSYRIELYAVDKDSGRQSTPVTFTQKTKPRAPDALNIQPTGAHTIRVTWPQIDDDGITGYLLTYRAENGETFEKVVESNEVVLDHLQPITAYQDFTIKTLTRDTSSRPFSSNRPVKTWPLPRPKNLVVSPEPDIGPTAHLLSWTPIQGYEGNYEVSYHPGDSTQSRSEVTSPGETTFTFPRLLPGITYTFTVHPVQSAVPNSQSSVRYTSSVPAPDEITVSEITETSALVQFEAPDYDTVTQFEIKLLPRSNPSSGNSHFVLPQEPKTLTLSSLRPDTEYEVQAISHAGQETSPVISRLFRTSARPTSTTQSTVTKTTTPIAEPVPLESEQLTNGDYSVRWTPYNGPLLRYKVIYRKLSGDGRPSQLSVPPSLNQVQLDRLIPGESYQVNVIAVLPNSEERNIGATRIETSDASRDRSAVIEWNERESEFVNFRVTATPQGNPRASTKTWEVRPERSSTKLTGLFPGTTYLVLVEGFTGTNYAQVMQQTIHTAVDSPTNVRALKETKNSITVQWDAPIADITGYSLTHQLDGRGPEETFTPAPRPESERATLLNLIPGRRYAIRLYARSSHGDSQPAVIWAHTAVPPPQRLQTLQETPNLLEIVWQKSAEGITHYTLRALDPNEMVIVENERIEATETSYTLTDLQPATRYHIYLTAWMDQLHSQPAYRSRKTASKISEVTSKGAKATDDGYVIRWKGRSRAVEGWKVVVEPQDGSEAFERTFDRFTKKYVLDNLLAGVSYTVKIYPFSGSIYGEPSTFTIPASQGLNPDTTTTTWTMQIPQIDYNSVTLEWNQPFTEEAPEYRLDYKLTEESDSAYRLVAPQPEPGAVRARVDNLEAGESYTIRLTASHDRPEGGQLTAQLLADVRIPFPPPTEVSVESTDNEQTLRWRGSQAAVTGYVIEYRTLTDNEDDEFTKIQLSSDARSFTFPSLVAGETYDVRLYSVNGRRKSNILQFRLFVDPSPADECTDPETGEVHQMGEHWVSELNGFRMKCSCNGRQSFVCDTGDWCHADGKIYELNQRWTKNYPNNKKEVCICYGASGYRCYPRSCLDGQNWYEDRALWTSTVDGERCTCECPEEETRGCRTICPPPEVAIPAKVENP</sequence>
<gene>
    <name evidence="15" type="ORF">CVLEPA_LOCUS2703</name>
</gene>
<feature type="domain" description="Fibronectin type-III" evidence="13">
    <location>
        <begin position="3623"/>
        <end position="3714"/>
    </location>
</feature>
<name>A0ABP0F3P5_CLALP</name>
<keyword evidence="3" id="KW-0358">Heparin-binding</keyword>
<keyword evidence="4" id="KW-0677">Repeat</keyword>
<comment type="caution">
    <text evidence="15">The sequence shown here is derived from an EMBL/GenBank/DDBJ whole genome shotgun (WGS) entry which is preliminary data.</text>
</comment>
<feature type="compositionally biased region" description="Polar residues" evidence="10">
    <location>
        <begin position="1035"/>
        <end position="1049"/>
    </location>
</feature>
<evidence type="ECO:0000256" key="4">
    <source>
        <dbReference type="ARBA" id="ARBA00022737"/>
    </source>
</evidence>
<evidence type="ECO:0000259" key="13">
    <source>
        <dbReference type="PROSITE" id="PS50853"/>
    </source>
</evidence>
<evidence type="ECO:0000256" key="11">
    <source>
        <dbReference type="SAM" id="SignalP"/>
    </source>
</evidence>
<feature type="domain" description="Fibronectin type-III" evidence="13">
    <location>
        <begin position="2597"/>
        <end position="2685"/>
    </location>
</feature>
<keyword evidence="2" id="KW-0011">Acute phase</keyword>
<dbReference type="PRINTS" id="PR00013">
    <property type="entry name" value="FNTYPEII"/>
</dbReference>
<feature type="domain" description="Fibronectin type-III" evidence="13">
    <location>
        <begin position="1637"/>
        <end position="1732"/>
    </location>
</feature>
<dbReference type="SMART" id="SM00059">
    <property type="entry name" value="FN2"/>
    <property type="match status" value="1"/>
</dbReference>
<feature type="domain" description="Fibronectin type-III" evidence="13">
    <location>
        <begin position="2415"/>
        <end position="2503"/>
    </location>
</feature>
<dbReference type="PANTHER" id="PTHR46708">
    <property type="entry name" value="TENASCIN"/>
    <property type="match status" value="1"/>
</dbReference>
<dbReference type="SMART" id="SM00058">
    <property type="entry name" value="FN1"/>
    <property type="match status" value="4"/>
</dbReference>
<dbReference type="InterPro" id="IPR003961">
    <property type="entry name" value="FN3_dom"/>
</dbReference>
<feature type="domain" description="Fibronectin type-III" evidence="13">
    <location>
        <begin position="2689"/>
        <end position="2781"/>
    </location>
</feature>
<dbReference type="PROSITE" id="PS51092">
    <property type="entry name" value="FN2_2"/>
    <property type="match status" value="1"/>
</dbReference>
<dbReference type="Proteomes" id="UP001642483">
    <property type="component" value="Unassembled WGS sequence"/>
</dbReference>
<feature type="domain" description="Fibronectin type-III" evidence="13">
    <location>
        <begin position="1451"/>
        <end position="1542"/>
    </location>
</feature>
<dbReference type="SUPFAM" id="SSF48726">
    <property type="entry name" value="Immunoglobulin"/>
    <property type="match status" value="3"/>
</dbReference>
<evidence type="ECO:0000313" key="15">
    <source>
        <dbReference type="EMBL" id="CAK8672902.1"/>
    </source>
</evidence>
<keyword evidence="8" id="KW-0393">Immunoglobulin domain</keyword>
<feature type="domain" description="Fibronectin type-III" evidence="13">
    <location>
        <begin position="3525"/>
        <end position="3622"/>
    </location>
</feature>
<organism evidence="15 16">
    <name type="scientific">Clavelina lepadiformis</name>
    <name type="common">Light-bulb sea squirt</name>
    <name type="synonym">Ascidia lepadiformis</name>
    <dbReference type="NCBI Taxonomy" id="159417"/>
    <lineage>
        <taxon>Eukaryota</taxon>
        <taxon>Metazoa</taxon>
        <taxon>Chordata</taxon>
        <taxon>Tunicata</taxon>
        <taxon>Ascidiacea</taxon>
        <taxon>Aplousobranchia</taxon>
        <taxon>Clavelinidae</taxon>
        <taxon>Clavelina</taxon>
    </lineage>
</organism>
<dbReference type="Pfam" id="PF00047">
    <property type="entry name" value="ig"/>
    <property type="match status" value="1"/>
</dbReference>
<dbReference type="CDD" id="cd00061">
    <property type="entry name" value="FN1"/>
    <property type="match status" value="1"/>
</dbReference>
<dbReference type="EMBL" id="CAWYQH010000002">
    <property type="protein sequence ID" value="CAK8672902.1"/>
    <property type="molecule type" value="Genomic_DNA"/>
</dbReference>
<evidence type="ECO:0000259" key="12">
    <source>
        <dbReference type="PROSITE" id="PS50835"/>
    </source>
</evidence>
<feature type="compositionally biased region" description="Polar residues" evidence="10">
    <location>
        <begin position="1121"/>
        <end position="1136"/>
    </location>
</feature>
<evidence type="ECO:0000256" key="3">
    <source>
        <dbReference type="ARBA" id="ARBA00022674"/>
    </source>
</evidence>
<dbReference type="Gene3D" id="2.60.40.10">
    <property type="entry name" value="Immunoglobulins"/>
    <property type="match status" value="32"/>
</dbReference>
<feature type="domain" description="Fibronectin type-III" evidence="13">
    <location>
        <begin position="542"/>
        <end position="631"/>
    </location>
</feature>
<feature type="domain" description="Fibronectin type-III" evidence="13">
    <location>
        <begin position="632"/>
        <end position="730"/>
    </location>
</feature>
<feature type="region of interest" description="Disordered" evidence="10">
    <location>
        <begin position="525"/>
        <end position="550"/>
    </location>
</feature>
<dbReference type="SMART" id="SM00060">
    <property type="entry name" value="FN3"/>
    <property type="match status" value="30"/>
</dbReference>
<evidence type="ECO:0000256" key="8">
    <source>
        <dbReference type="ARBA" id="ARBA00023319"/>
    </source>
</evidence>
<feature type="signal peptide" evidence="11">
    <location>
        <begin position="1"/>
        <end position="15"/>
    </location>
</feature>
<feature type="domain" description="Fibronectin type-III" evidence="13">
    <location>
        <begin position="1546"/>
        <end position="1635"/>
    </location>
</feature>
<feature type="domain" description="Ig-like" evidence="12">
    <location>
        <begin position="334"/>
        <end position="430"/>
    </location>
</feature>
<feature type="region of interest" description="Disordered" evidence="10">
    <location>
        <begin position="1121"/>
        <end position="1142"/>
    </location>
</feature>
<feature type="domain" description="Fibronectin type-III" evidence="13">
    <location>
        <begin position="735"/>
        <end position="827"/>
    </location>
</feature>
<dbReference type="InterPro" id="IPR003599">
    <property type="entry name" value="Ig_sub"/>
</dbReference>
<dbReference type="PANTHER" id="PTHR46708:SF2">
    <property type="entry name" value="FIBRONECTIN TYPE-III DOMAIN-CONTAINING PROTEIN"/>
    <property type="match status" value="1"/>
</dbReference>
<feature type="domain" description="Fibronectin type-III" evidence="13">
    <location>
        <begin position="1832"/>
        <end position="1922"/>
    </location>
</feature>
<dbReference type="InterPro" id="IPR036116">
    <property type="entry name" value="FN3_sf"/>
</dbReference>
<feature type="domain" description="Ig-like" evidence="12">
    <location>
        <begin position="919"/>
        <end position="1018"/>
    </location>
</feature>
<evidence type="ECO:0000313" key="16">
    <source>
        <dbReference type="Proteomes" id="UP001642483"/>
    </source>
</evidence>
<feature type="domain" description="Fibronectin type-III" evidence="13">
    <location>
        <begin position="3074"/>
        <end position="3164"/>
    </location>
</feature>
<reference evidence="15 16" key="1">
    <citation type="submission" date="2024-02" db="EMBL/GenBank/DDBJ databases">
        <authorList>
            <person name="Daric V."/>
            <person name="Darras S."/>
        </authorList>
    </citation>
    <scope>NUCLEOTIDE SEQUENCE [LARGE SCALE GENOMIC DNA]</scope>
</reference>
<feature type="chain" id="PRO_5046609753" description="Fibronectin" evidence="11">
    <location>
        <begin position="16"/>
        <end position="3852"/>
    </location>
</feature>
<evidence type="ECO:0000256" key="6">
    <source>
        <dbReference type="ARBA" id="ARBA00023157"/>
    </source>
</evidence>
<dbReference type="InterPro" id="IPR013806">
    <property type="entry name" value="Kringle-like"/>
</dbReference>
<feature type="domain" description="Fibronectin type-III" evidence="13">
    <location>
        <begin position="1142"/>
        <end position="1232"/>
    </location>
</feature>
<keyword evidence="16" id="KW-1185">Reference proteome</keyword>
<keyword evidence="6" id="KW-1015">Disulfide bond</keyword>
<keyword evidence="11" id="KW-0732">Signal</keyword>
<dbReference type="SUPFAM" id="SSF57440">
    <property type="entry name" value="Kringle-like"/>
    <property type="match status" value="1"/>
</dbReference>
<dbReference type="InterPro" id="IPR000083">
    <property type="entry name" value="Fibronectin_type1"/>
</dbReference>
<dbReference type="InterPro" id="IPR013151">
    <property type="entry name" value="Immunoglobulin_dom"/>
</dbReference>
<feature type="domain" description="Fibronectin type-III" evidence="13">
    <location>
        <begin position="2873"/>
        <end position="2966"/>
    </location>
</feature>
<dbReference type="InterPro" id="IPR050991">
    <property type="entry name" value="ECM_Regulatory_Proteins"/>
</dbReference>
<dbReference type="InterPro" id="IPR003598">
    <property type="entry name" value="Ig_sub2"/>
</dbReference>
<protein>
    <recommendedName>
        <fullName evidence="1">Fibronectin</fullName>
    </recommendedName>
</protein>
<dbReference type="InterPro" id="IPR036943">
    <property type="entry name" value="FN_type2_sf"/>
</dbReference>
<dbReference type="PROSITE" id="PS50853">
    <property type="entry name" value="FN3"/>
    <property type="match status" value="25"/>
</dbReference>
<proteinExistence type="predicted"/>
<dbReference type="Gene3D" id="2.10.10.10">
    <property type="entry name" value="Fibronectin, type II, collagen-binding"/>
    <property type="match status" value="1"/>
</dbReference>
<comment type="caution">
    <text evidence="9">Lacks conserved residue(s) required for the propagation of feature annotation.</text>
</comment>
<feature type="domain" description="Fibronectin type-III" evidence="13">
    <location>
        <begin position="1351"/>
        <end position="1449"/>
    </location>
</feature>
<dbReference type="SMART" id="SM00408">
    <property type="entry name" value="IGc2"/>
    <property type="match status" value="3"/>
</dbReference>
<feature type="domain" description="Fibronectin type-III" evidence="13">
    <location>
        <begin position="2305"/>
        <end position="2402"/>
    </location>
</feature>
<dbReference type="Pfam" id="PF07686">
    <property type="entry name" value="V-set"/>
    <property type="match status" value="1"/>
</dbReference>
<feature type="domain" description="Fibronectin type-III" evidence="13">
    <location>
        <begin position="1925"/>
        <end position="2018"/>
    </location>
</feature>
<keyword evidence="5" id="KW-0133">Cell shape</keyword>
<evidence type="ECO:0000256" key="9">
    <source>
        <dbReference type="PROSITE-ProRule" id="PRU00479"/>
    </source>
</evidence>
<dbReference type="InterPro" id="IPR013106">
    <property type="entry name" value="Ig_V-set"/>
</dbReference>
<feature type="domain" description="Fibronectin type-III" evidence="13">
    <location>
        <begin position="3247"/>
        <end position="3339"/>
    </location>
</feature>
<dbReference type="InterPro" id="IPR007110">
    <property type="entry name" value="Ig-like_dom"/>
</dbReference>
<dbReference type="SUPFAM" id="SSF49265">
    <property type="entry name" value="Fibronectin type III"/>
    <property type="match status" value="18"/>
</dbReference>
<feature type="domain" description="Fibronectin type-III" evidence="13">
    <location>
        <begin position="1039"/>
        <end position="1128"/>
    </location>
</feature>
<evidence type="ECO:0000256" key="1">
    <source>
        <dbReference type="ARBA" id="ARBA00020368"/>
    </source>
</evidence>
<evidence type="ECO:0000256" key="2">
    <source>
        <dbReference type="ARBA" id="ARBA00022486"/>
    </source>
</evidence>
<dbReference type="PROSITE" id="PS01253">
    <property type="entry name" value="FN1_1"/>
    <property type="match status" value="1"/>
</dbReference>
<dbReference type="PROSITE" id="PS50835">
    <property type="entry name" value="IG_LIKE"/>
    <property type="match status" value="3"/>
</dbReference>
<evidence type="ECO:0000256" key="10">
    <source>
        <dbReference type="SAM" id="MobiDB-lite"/>
    </source>
</evidence>
<feature type="domain" description="Fibronectin type-III" evidence="13">
    <location>
        <begin position="436"/>
        <end position="529"/>
    </location>
</feature>
<evidence type="ECO:0000259" key="14">
    <source>
        <dbReference type="PROSITE" id="PS51092"/>
    </source>
</evidence>
<accession>A0ABP0F3P5</accession>
<feature type="region of interest" description="Disordered" evidence="10">
    <location>
        <begin position="2385"/>
        <end position="2417"/>
    </location>
</feature>
<dbReference type="PROSITE" id="PS00023">
    <property type="entry name" value="FN2_1"/>
    <property type="match status" value="1"/>
</dbReference>
<feature type="domain" description="Fibronectin type-III" evidence="13">
    <location>
        <begin position="2967"/>
        <end position="3057"/>
    </location>
</feature>
<dbReference type="SMART" id="SM00409">
    <property type="entry name" value="IG"/>
    <property type="match status" value="3"/>
</dbReference>
<dbReference type="Pfam" id="PF00040">
    <property type="entry name" value="fn2"/>
    <property type="match status" value="1"/>
</dbReference>
<dbReference type="SMART" id="SM00406">
    <property type="entry name" value="IGv"/>
    <property type="match status" value="3"/>
</dbReference>
<feature type="domain" description="Fibronectin type-II" evidence="14">
    <location>
        <begin position="272"/>
        <end position="319"/>
    </location>
</feature>
<dbReference type="InterPro" id="IPR036179">
    <property type="entry name" value="Ig-like_dom_sf"/>
</dbReference>
<evidence type="ECO:0000256" key="5">
    <source>
        <dbReference type="ARBA" id="ARBA00022960"/>
    </source>
</evidence>
<dbReference type="Gene3D" id="2.10.70.10">
    <property type="entry name" value="Complement Module, domain 1"/>
    <property type="match status" value="2"/>
</dbReference>
<feature type="domain" description="Fibronectin type-III" evidence="13">
    <location>
        <begin position="2034"/>
        <end position="2127"/>
    </location>
</feature>
<feature type="domain" description="Fibronectin type-III" evidence="13">
    <location>
        <begin position="2504"/>
        <end position="2596"/>
    </location>
</feature>